<reference evidence="1" key="1">
    <citation type="submission" date="2023-04" db="EMBL/GenBank/DDBJ databases">
        <title>Draft Genome sequencing of Naganishia species isolated from polar environments using Oxford Nanopore Technology.</title>
        <authorList>
            <person name="Leo P."/>
            <person name="Venkateswaran K."/>
        </authorList>
    </citation>
    <scope>NUCLEOTIDE SEQUENCE</scope>
    <source>
        <strain evidence="1">MNA-CCFEE 5423</strain>
    </source>
</reference>
<protein>
    <submittedName>
        <fullName evidence="1">CTP synthase ura7</fullName>
    </submittedName>
</protein>
<comment type="caution">
    <text evidence="1">The sequence shown here is derived from an EMBL/GenBank/DDBJ whole genome shotgun (WGS) entry which is preliminary data.</text>
</comment>
<gene>
    <name evidence="1" type="primary">URA7</name>
    <name evidence="1" type="ORF">QFC21_001765</name>
</gene>
<sequence>MTKYILVCGGVISGIGKGVIASSTGLLLKTAGLKVTAIKIDPYMNIDAGTMAPTEHGEVYVLNDGGEADLDLGNYERYLDVTLSRDNNITTGKIYSHVIEKERRGDYLGKTVQVIPHLTNAVQDWIERVAAVPVDETGEKPDVCIIELGGTVGDIESAPFIEAMRQFQFRVGHENMALIYVSLIPVVAGEQKTKPTQAGVRDLRGLGLLPDLIACRCDNPLLRATMDKISMFCHVKPEQVMGVHNVSSTYHVPLLMRDQGLIKFLNKRLNLGEIDVGSRGIERGANLLARWTAMTSGAERLYETIQIVLVGKYITLQDSYMSVVKALEHASMRCGRKLQLKWVDSSHLEPDVQLSDPVNYHDAWGAVCSAKGIIVPGGFGLRGTEGMIAAIRWAREKNVPFLGICLGFQVACIEWARNVCGQSSKCQAREAGGSHGMLELTSFISTTTDAQSAELVPNTPDPVIVFMPEISKTHLGGTMRLGLRPTVFDEGTEKCKIRRLYGGEDPIWERHRHRYEVNPEQVERLEAPGKFRFIGKDERGERMQVLEMEDHPFFVGLQAHPEFSTRPLNPSPPFLGLVAAACGQDVLEQQMRLNEQGYVSPHPAAAKVIPAREPASKLGEGKPQQVKGIAVDGDI</sequence>
<keyword evidence="2" id="KW-1185">Reference proteome</keyword>
<dbReference type="EMBL" id="JASBWT010000004">
    <property type="protein sequence ID" value="KAJ9105395.1"/>
    <property type="molecule type" value="Genomic_DNA"/>
</dbReference>
<proteinExistence type="predicted"/>
<accession>A0ACC2W252</accession>
<organism evidence="1 2">
    <name type="scientific">Naganishia friedmannii</name>
    <dbReference type="NCBI Taxonomy" id="89922"/>
    <lineage>
        <taxon>Eukaryota</taxon>
        <taxon>Fungi</taxon>
        <taxon>Dikarya</taxon>
        <taxon>Basidiomycota</taxon>
        <taxon>Agaricomycotina</taxon>
        <taxon>Tremellomycetes</taxon>
        <taxon>Filobasidiales</taxon>
        <taxon>Filobasidiaceae</taxon>
        <taxon>Naganishia</taxon>
    </lineage>
</organism>
<evidence type="ECO:0000313" key="1">
    <source>
        <dbReference type="EMBL" id="KAJ9105395.1"/>
    </source>
</evidence>
<name>A0ACC2W252_9TREE</name>
<evidence type="ECO:0000313" key="2">
    <source>
        <dbReference type="Proteomes" id="UP001227268"/>
    </source>
</evidence>
<dbReference type="Proteomes" id="UP001227268">
    <property type="component" value="Unassembled WGS sequence"/>
</dbReference>